<keyword evidence="1" id="KW-0812">Transmembrane</keyword>
<dbReference type="PATRIC" id="fig|1073362.3.peg.1874"/>
<keyword evidence="1" id="KW-0472">Membrane</keyword>
<evidence type="ECO:0000256" key="1">
    <source>
        <dbReference type="SAM" id="Phobius"/>
    </source>
</evidence>
<evidence type="ECO:0000313" key="3">
    <source>
        <dbReference type="Proteomes" id="UP000018554"/>
    </source>
</evidence>
<dbReference type="HOGENOM" id="CLU_1774472_0_0_4"/>
<feature type="transmembrane region" description="Helical" evidence="1">
    <location>
        <begin position="127"/>
        <end position="146"/>
    </location>
</feature>
<sequence length="151" mass="16272">MMEEPKQDHHNDAASKPPYSWRVMIIYSLFGPPLGIVSLILFIIVVLPVVASEPPALSNQFFRNMPEFFLASYWVGGIPAILTGLLAMLLRLKRNLPGIAAVTAAGALLSVICQAVMFGMTGLAIDWIFLVLGCGAAAAFVLSVFLPKPSK</sequence>
<feature type="transmembrane region" description="Helical" evidence="1">
    <location>
        <begin position="25"/>
        <end position="51"/>
    </location>
</feature>
<protein>
    <submittedName>
        <fullName evidence="2">Uncharacterized protein</fullName>
    </submittedName>
</protein>
<organism evidence="2 3">
    <name type="scientific">Eikenella corrodens CC92I</name>
    <dbReference type="NCBI Taxonomy" id="1073362"/>
    <lineage>
        <taxon>Bacteria</taxon>
        <taxon>Pseudomonadati</taxon>
        <taxon>Pseudomonadota</taxon>
        <taxon>Betaproteobacteria</taxon>
        <taxon>Neisseriales</taxon>
        <taxon>Neisseriaceae</taxon>
        <taxon>Eikenella</taxon>
    </lineage>
</organism>
<dbReference type="EMBL" id="AZGQ01000010">
    <property type="protein sequence ID" value="ETA83059.1"/>
    <property type="molecule type" value="Genomic_DNA"/>
</dbReference>
<proteinExistence type="predicted"/>
<dbReference type="AlphaFoldDB" id="V7ICI3"/>
<name>V7ICI3_EIKCO</name>
<feature type="transmembrane region" description="Helical" evidence="1">
    <location>
        <begin position="99"/>
        <end position="121"/>
    </location>
</feature>
<comment type="caution">
    <text evidence="2">The sequence shown here is derived from an EMBL/GenBank/DDBJ whole genome shotgun (WGS) entry which is preliminary data.</text>
</comment>
<evidence type="ECO:0000313" key="2">
    <source>
        <dbReference type="EMBL" id="ETA83059.1"/>
    </source>
</evidence>
<accession>V7ICI3</accession>
<gene>
    <name evidence="2" type="ORF">HMPREF1177_01641</name>
</gene>
<dbReference type="Proteomes" id="UP000018554">
    <property type="component" value="Unassembled WGS sequence"/>
</dbReference>
<feature type="transmembrane region" description="Helical" evidence="1">
    <location>
        <begin position="71"/>
        <end position="92"/>
    </location>
</feature>
<reference evidence="2 3" key="1">
    <citation type="submission" date="2013-11" db="EMBL/GenBank/DDBJ databases">
        <title>The Genome Sequence of Eikenella corrodens CC92I.</title>
        <authorList>
            <consortium name="The Broad Institute Genomics Platform"/>
            <person name="Earl A."/>
            <person name="Allen-Vercoe E."/>
            <person name="Daigneault M."/>
            <person name="Young S.K."/>
            <person name="Zeng Q."/>
            <person name="Gargeya S."/>
            <person name="Fitzgerald M."/>
            <person name="Abouelleil A."/>
            <person name="Alvarado L."/>
            <person name="Chapman S.B."/>
            <person name="Gainer-Dewar J."/>
            <person name="Goldberg J."/>
            <person name="Griggs A."/>
            <person name="Gujja S."/>
            <person name="Hansen M."/>
            <person name="Howarth C."/>
            <person name="Imamovic A."/>
            <person name="Ireland A."/>
            <person name="Larimer J."/>
            <person name="McCowan C."/>
            <person name="Murphy C."/>
            <person name="Pearson M."/>
            <person name="Poon T.W."/>
            <person name="Priest M."/>
            <person name="Roberts A."/>
            <person name="Saif S."/>
            <person name="Shea T."/>
            <person name="Sykes S."/>
            <person name="Wortman J."/>
            <person name="Nusbaum C."/>
            <person name="Birren B."/>
        </authorList>
    </citation>
    <scope>NUCLEOTIDE SEQUENCE [LARGE SCALE GENOMIC DNA]</scope>
    <source>
        <strain evidence="2 3">CC92I</strain>
    </source>
</reference>
<dbReference type="RefSeq" id="WP_023887639.1">
    <property type="nucleotide sequence ID" value="NZ_KI635563.1"/>
</dbReference>
<keyword evidence="3" id="KW-1185">Reference proteome</keyword>
<keyword evidence="1" id="KW-1133">Transmembrane helix</keyword>